<feature type="domain" description="Fibronectin type-III" evidence="8">
    <location>
        <begin position="413"/>
        <end position="527"/>
    </location>
</feature>
<accession>A0A2I9LPD7</accession>
<protein>
    <submittedName>
        <fullName evidence="9">Protein NDNF</fullName>
    </submittedName>
</protein>
<keyword evidence="5" id="KW-0325">Glycoprotein</keyword>
<feature type="domain" description="Fibronectin type-III" evidence="8">
    <location>
        <begin position="167"/>
        <end position="290"/>
    </location>
</feature>
<dbReference type="InterPro" id="IPR013783">
    <property type="entry name" value="Ig-like_fold"/>
</dbReference>
<evidence type="ECO:0000256" key="7">
    <source>
        <dbReference type="SAM" id="SignalP"/>
    </source>
</evidence>
<dbReference type="InterPro" id="IPR056225">
    <property type="entry name" value="NDNF_N"/>
</dbReference>
<dbReference type="InterPro" id="IPR003961">
    <property type="entry name" value="FN3_dom"/>
</dbReference>
<dbReference type="Pfam" id="PF24354">
    <property type="entry name" value="NDNF_N"/>
    <property type="match status" value="1"/>
</dbReference>
<comment type="subcellular location">
    <subcellularLocation>
        <location evidence="1">Secreted</location>
    </subcellularLocation>
</comment>
<keyword evidence="4" id="KW-0677">Repeat</keyword>
<evidence type="ECO:0000313" key="9">
    <source>
        <dbReference type="EMBL" id="MBW20243.1"/>
    </source>
</evidence>
<evidence type="ECO:0000256" key="3">
    <source>
        <dbReference type="ARBA" id="ARBA00022729"/>
    </source>
</evidence>
<evidence type="ECO:0000259" key="8">
    <source>
        <dbReference type="SMART" id="SM00060"/>
    </source>
</evidence>
<evidence type="ECO:0000256" key="6">
    <source>
        <dbReference type="ARBA" id="ARBA00046135"/>
    </source>
</evidence>
<evidence type="ECO:0000256" key="2">
    <source>
        <dbReference type="ARBA" id="ARBA00022525"/>
    </source>
</evidence>
<proteinExistence type="predicted"/>
<dbReference type="PANTHER" id="PTHR14619">
    <property type="entry name" value="NEURON-DERIVED NEUROTROPHIC FACTOR"/>
    <property type="match status" value="1"/>
</dbReference>
<keyword evidence="2" id="KW-0964">Secreted</keyword>
<dbReference type="Pfam" id="PF10179">
    <property type="entry name" value="NDNF"/>
    <property type="match status" value="1"/>
</dbReference>
<comment type="function">
    <text evidence="6">Secretory protein that plays a role in various cellular processes. Acts as a chemorepellent acting on gonadotropin-releasing hormone (GnRH) expressing neurons regulating their migration to the hypothalamus. Also promotes neuron migration, growth and survival as well as neurite outgrowth and is involved in the development of the olfactory system. May also act through the regulation of growth factors activity and downstream signaling. Also regulates extracellular matrix assembly and cell adhesiveness. Promotes endothelial cell survival, vessel formation and plays an important role in the process of revascularization through NOS3-dependent mechanisms.</text>
</comment>
<organism evidence="9">
    <name type="scientific">Centruroides hentzi</name>
    <dbReference type="NCBI Taxonomy" id="88313"/>
    <lineage>
        <taxon>Eukaryota</taxon>
        <taxon>Metazoa</taxon>
        <taxon>Ecdysozoa</taxon>
        <taxon>Arthropoda</taxon>
        <taxon>Chelicerata</taxon>
        <taxon>Arachnida</taxon>
        <taxon>Scorpiones</taxon>
        <taxon>Buthida</taxon>
        <taxon>Buthoidea</taxon>
        <taxon>Buthidae</taxon>
        <taxon>Centruroides</taxon>
    </lineage>
</organism>
<dbReference type="AlphaFoldDB" id="A0A2I9LPD7"/>
<dbReference type="Gene3D" id="2.60.40.10">
    <property type="entry name" value="Immunoglobulins"/>
    <property type="match status" value="1"/>
</dbReference>
<dbReference type="PANTHER" id="PTHR14619:SF3">
    <property type="entry name" value="PROTEIN NDNF"/>
    <property type="match status" value="1"/>
</dbReference>
<dbReference type="GO" id="GO:0005576">
    <property type="term" value="C:extracellular region"/>
    <property type="evidence" value="ECO:0007669"/>
    <property type="project" value="UniProtKB-SubCell"/>
</dbReference>
<dbReference type="EMBL" id="GFWZ01000253">
    <property type="protein sequence ID" value="MBW20243.1"/>
    <property type="molecule type" value="Transcribed_RNA"/>
</dbReference>
<dbReference type="SMART" id="SM00060">
    <property type="entry name" value="FN3"/>
    <property type="match status" value="2"/>
</dbReference>
<dbReference type="InterPro" id="IPR045805">
    <property type="entry name" value="NDNF_C"/>
</dbReference>
<feature type="signal peptide" evidence="7">
    <location>
        <begin position="1"/>
        <end position="21"/>
    </location>
</feature>
<feature type="chain" id="PRO_5014346994" evidence="7">
    <location>
        <begin position="22"/>
        <end position="546"/>
    </location>
</feature>
<dbReference type="Pfam" id="PF19433">
    <property type="entry name" value="NDNF_C"/>
    <property type="match status" value="1"/>
</dbReference>
<evidence type="ECO:0000256" key="5">
    <source>
        <dbReference type="ARBA" id="ARBA00023180"/>
    </source>
</evidence>
<name>A0A2I9LPD7_9SCOR</name>
<dbReference type="InterPro" id="IPR055271">
    <property type="entry name" value="NDNF_Fn(III)_1"/>
</dbReference>
<evidence type="ECO:0000256" key="1">
    <source>
        <dbReference type="ARBA" id="ARBA00004613"/>
    </source>
</evidence>
<evidence type="ECO:0000256" key="4">
    <source>
        <dbReference type="ARBA" id="ARBA00022737"/>
    </source>
</evidence>
<dbReference type="InterPro" id="IPR019326">
    <property type="entry name" value="NDNF"/>
</dbReference>
<reference evidence="9" key="1">
    <citation type="journal article" date="2017" name="Toxicon">
        <title>Venom-gland transcriptomics and venom proteomics of the Hentz striped scorpion (Centruroides hentzi; Buthidae) reveal high toxin diversity in a harmless member of a lethal family.</title>
        <authorList>
            <person name="Ward M.J."/>
            <person name="Ellsworth S.A."/>
            <person name="Rokyta D.R."/>
        </authorList>
    </citation>
    <scope>NUCLEOTIDE SEQUENCE</scope>
    <source>
        <tissue evidence="9">Venom gland</tissue>
    </source>
</reference>
<keyword evidence="3 7" id="KW-0732">Signal</keyword>
<sequence length="546" mass="61292">MVRFPLVALLLALATPPPAAAAGDPTLPFYFPDYRPQVFYDNGALPEDAEVGLRLSTAGPGRVYFLSEKEGRPLTLTVTPCSRPIKWRLSLGNFPLPGRKEWRNQLPEKGDSERATPLASYVGSERKIYSKSRSSAGLYVLELESEHADADVRIHVTTGSELNSYYPQLPTDSSVGVLKVRRNKVLLTWKASPAESKPGQTVSYCVSVDQSRNRRSLCSVRPDASPTLPPSTGFGFSWEKSKRKVSKPSPPERWNLTCVGRKTWHMFRGLHKGSTYYFDVFVVDSRTDASSAYGGVRVTTKRSKSVSRLKDGSLTSFSLDAKNSYSVSVKYPVTAPDKKLWIFLQSCTGPGPVTIRVSKDGQEIVTSEVMDTKTLSVVPPSNGTYQISVQTTSESPRRARLWVGRKFHKLPFPVLPEDKSVKIFDTLTTCDSVTLAWHSTIDEKVKYCIYKRTAKAGFVRLFASPQNFCQQSEETEEGGERVLCRRYHRFSRQRFNNVIMQRVRNLKPSFTYVFDVRVTKHNAKTLSYERVWVTTAGNCSSSKGRR</sequence>